<feature type="region of interest" description="Disordered" evidence="1">
    <location>
        <begin position="1"/>
        <end position="85"/>
    </location>
</feature>
<dbReference type="InterPro" id="IPR021403">
    <property type="entry name" value="DUF3043"/>
</dbReference>
<feature type="transmembrane region" description="Helical" evidence="2">
    <location>
        <begin position="128"/>
        <end position="151"/>
    </location>
</feature>
<dbReference type="EMBL" id="DVLP01000163">
    <property type="protein sequence ID" value="HIT75003.1"/>
    <property type="molecule type" value="Genomic_DNA"/>
</dbReference>
<accession>A0A9D1KN68</accession>
<sequence>MRLNPFRKDSDQVTGVTVSDTEESPTDAESAAARGRQAKTDRTPTRKEAEAARRNRVNPMLSPKEAKRRQRQVQTEERSRAMENRERAPEKVLLRDWVDSRRRLGEFLLPSLIVLLALQFTASVIPDMVWISTGLMYAFILAVIIDVTRMWRGYKRLLARKIPDANTRGLLMYGAMRATQIRRFRMPAPQVERGHQF</sequence>
<keyword evidence="2" id="KW-1133">Transmembrane helix</keyword>
<gene>
    <name evidence="3" type="ORF">IAA98_05410</name>
</gene>
<protein>
    <submittedName>
        <fullName evidence="3">DUF3043 domain-containing protein</fullName>
    </submittedName>
</protein>
<reference evidence="3" key="1">
    <citation type="submission" date="2020-10" db="EMBL/GenBank/DDBJ databases">
        <authorList>
            <person name="Gilroy R."/>
        </authorList>
    </citation>
    <scope>NUCLEOTIDE SEQUENCE</scope>
    <source>
        <strain evidence="3">ChiGjej1B1-24693</strain>
    </source>
</reference>
<dbReference type="AlphaFoldDB" id="A0A9D1KN68"/>
<proteinExistence type="predicted"/>
<evidence type="ECO:0000256" key="1">
    <source>
        <dbReference type="SAM" id="MobiDB-lite"/>
    </source>
</evidence>
<organism evidence="3 4">
    <name type="scientific">Candidatus Avipropionibacterium avicola</name>
    <dbReference type="NCBI Taxonomy" id="2840701"/>
    <lineage>
        <taxon>Bacteria</taxon>
        <taxon>Bacillati</taxon>
        <taxon>Actinomycetota</taxon>
        <taxon>Actinomycetes</taxon>
        <taxon>Propionibacteriales</taxon>
        <taxon>Propionibacteriaceae</taxon>
        <taxon>Propionibacteriaceae incertae sedis</taxon>
        <taxon>Candidatus Avipropionibacterium</taxon>
    </lineage>
</organism>
<comment type="caution">
    <text evidence="3">The sequence shown here is derived from an EMBL/GenBank/DDBJ whole genome shotgun (WGS) entry which is preliminary data.</text>
</comment>
<feature type="transmembrane region" description="Helical" evidence="2">
    <location>
        <begin position="104"/>
        <end position="122"/>
    </location>
</feature>
<evidence type="ECO:0000256" key="2">
    <source>
        <dbReference type="SAM" id="Phobius"/>
    </source>
</evidence>
<keyword evidence="2" id="KW-0472">Membrane</keyword>
<keyword evidence="2" id="KW-0812">Transmembrane</keyword>
<evidence type="ECO:0000313" key="4">
    <source>
        <dbReference type="Proteomes" id="UP000886842"/>
    </source>
</evidence>
<dbReference type="Pfam" id="PF11241">
    <property type="entry name" value="DUF3043"/>
    <property type="match status" value="1"/>
</dbReference>
<feature type="compositionally biased region" description="Basic and acidic residues" evidence="1">
    <location>
        <begin position="74"/>
        <end position="85"/>
    </location>
</feature>
<feature type="compositionally biased region" description="Basic and acidic residues" evidence="1">
    <location>
        <begin position="1"/>
        <end position="11"/>
    </location>
</feature>
<name>A0A9D1KN68_9ACTN</name>
<reference evidence="3" key="2">
    <citation type="journal article" date="2021" name="PeerJ">
        <title>Extensive microbial diversity within the chicken gut microbiome revealed by metagenomics and culture.</title>
        <authorList>
            <person name="Gilroy R."/>
            <person name="Ravi A."/>
            <person name="Getino M."/>
            <person name="Pursley I."/>
            <person name="Horton D.L."/>
            <person name="Alikhan N.F."/>
            <person name="Baker D."/>
            <person name="Gharbi K."/>
            <person name="Hall N."/>
            <person name="Watson M."/>
            <person name="Adriaenssens E.M."/>
            <person name="Foster-Nyarko E."/>
            <person name="Jarju S."/>
            <person name="Secka A."/>
            <person name="Antonio M."/>
            <person name="Oren A."/>
            <person name="Chaudhuri R.R."/>
            <person name="La Ragione R."/>
            <person name="Hildebrand F."/>
            <person name="Pallen M.J."/>
        </authorList>
    </citation>
    <scope>NUCLEOTIDE SEQUENCE</scope>
    <source>
        <strain evidence="3">ChiGjej1B1-24693</strain>
    </source>
</reference>
<evidence type="ECO:0000313" key="3">
    <source>
        <dbReference type="EMBL" id="HIT75003.1"/>
    </source>
</evidence>
<dbReference type="Proteomes" id="UP000886842">
    <property type="component" value="Unassembled WGS sequence"/>
</dbReference>
<feature type="compositionally biased region" description="Basic and acidic residues" evidence="1">
    <location>
        <begin position="38"/>
        <end position="53"/>
    </location>
</feature>